<feature type="transmembrane region" description="Helical" evidence="6">
    <location>
        <begin position="72"/>
        <end position="97"/>
    </location>
</feature>
<feature type="transmembrane region" description="Helical" evidence="6">
    <location>
        <begin position="227"/>
        <end position="246"/>
    </location>
</feature>
<feature type="transmembrane region" description="Helical" evidence="6">
    <location>
        <begin position="38"/>
        <end position="60"/>
    </location>
</feature>
<dbReference type="PANTHER" id="PTHR47760">
    <property type="entry name" value="G-PROTEIN COUPLED RECEPTOR B0563.6-LIKE PROTEIN-RELATED"/>
    <property type="match status" value="1"/>
</dbReference>
<proteinExistence type="predicted"/>
<evidence type="ECO:0000256" key="3">
    <source>
        <dbReference type="ARBA" id="ARBA00022989"/>
    </source>
</evidence>
<dbReference type="GO" id="GO:0004930">
    <property type="term" value="F:G protein-coupled receptor activity"/>
    <property type="evidence" value="ECO:0007669"/>
    <property type="project" value="InterPro"/>
</dbReference>
<dbReference type="GO" id="GO:0016020">
    <property type="term" value="C:membrane"/>
    <property type="evidence" value="ECO:0007669"/>
    <property type="project" value="UniProtKB-SubCell"/>
</dbReference>
<keyword evidence="8" id="KW-1185">Reference proteome</keyword>
<protein>
    <submittedName>
        <fullName evidence="9">G-protein coupled receptors family 1 profile domain-containing protein</fullName>
    </submittedName>
</protein>
<feature type="transmembrane region" description="Helical" evidence="6">
    <location>
        <begin position="155"/>
        <end position="175"/>
    </location>
</feature>
<dbReference type="Gene3D" id="1.20.1070.10">
    <property type="entry name" value="Rhodopsin 7-helix transmembrane proteins"/>
    <property type="match status" value="1"/>
</dbReference>
<dbReference type="CDD" id="cd14978">
    <property type="entry name" value="7tmA_FMRFamide_R-like"/>
    <property type="match status" value="1"/>
</dbReference>
<evidence type="ECO:0000256" key="4">
    <source>
        <dbReference type="ARBA" id="ARBA00023136"/>
    </source>
</evidence>
<feature type="transmembrane region" description="Helical" evidence="6">
    <location>
        <begin position="311"/>
        <end position="331"/>
    </location>
</feature>
<evidence type="ECO:0000256" key="1">
    <source>
        <dbReference type="ARBA" id="ARBA00004370"/>
    </source>
</evidence>
<dbReference type="InterPro" id="IPR017452">
    <property type="entry name" value="GPCR_Rhodpsn_7TM"/>
</dbReference>
<reference evidence="9" key="1">
    <citation type="submission" date="2022-11" db="UniProtKB">
        <authorList>
            <consortium name="WormBaseParasite"/>
        </authorList>
    </citation>
    <scope>IDENTIFICATION</scope>
</reference>
<feature type="compositionally biased region" description="Basic and acidic residues" evidence="5">
    <location>
        <begin position="383"/>
        <end position="396"/>
    </location>
</feature>
<name>A0A914WHK1_9BILA</name>
<evidence type="ECO:0000259" key="7">
    <source>
        <dbReference type="PROSITE" id="PS50262"/>
    </source>
</evidence>
<dbReference type="Pfam" id="PF00001">
    <property type="entry name" value="7tm_1"/>
    <property type="match status" value="1"/>
</dbReference>
<keyword evidence="3 6" id="KW-1133">Transmembrane helix</keyword>
<dbReference type="PROSITE" id="PS50262">
    <property type="entry name" value="G_PROTEIN_RECEP_F1_2"/>
    <property type="match status" value="1"/>
</dbReference>
<feature type="domain" description="G-protein coupled receptors family 1 profile" evidence="7">
    <location>
        <begin position="52"/>
        <end position="331"/>
    </location>
</feature>
<dbReference type="SUPFAM" id="SSF81321">
    <property type="entry name" value="Family A G protein-coupled receptor-like"/>
    <property type="match status" value="1"/>
</dbReference>
<dbReference type="AlphaFoldDB" id="A0A914WHK1"/>
<feature type="compositionally biased region" description="Polar residues" evidence="5">
    <location>
        <begin position="397"/>
        <end position="408"/>
    </location>
</feature>
<dbReference type="PANTHER" id="PTHR47760:SF1">
    <property type="entry name" value="G-PROTEIN COUPLED RECEPTORS FAMILY 1 PROFILE DOMAIN-CONTAINING PROTEIN"/>
    <property type="match status" value="1"/>
</dbReference>
<evidence type="ECO:0000256" key="6">
    <source>
        <dbReference type="SAM" id="Phobius"/>
    </source>
</evidence>
<dbReference type="InterPro" id="IPR000276">
    <property type="entry name" value="GPCR_Rhodpsn"/>
</dbReference>
<keyword evidence="2 6" id="KW-0812">Transmembrane</keyword>
<dbReference type="InterPro" id="IPR053093">
    <property type="entry name" value="GPCR-like"/>
</dbReference>
<dbReference type="WBParaSite" id="PSAMB.scaffold4031size15946.g23243.t1">
    <property type="protein sequence ID" value="PSAMB.scaffold4031size15946.g23243.t1"/>
    <property type="gene ID" value="PSAMB.scaffold4031size15946.g23243"/>
</dbReference>
<dbReference type="Proteomes" id="UP000887566">
    <property type="component" value="Unplaced"/>
</dbReference>
<organism evidence="8 9">
    <name type="scientific">Plectus sambesii</name>
    <dbReference type="NCBI Taxonomy" id="2011161"/>
    <lineage>
        <taxon>Eukaryota</taxon>
        <taxon>Metazoa</taxon>
        <taxon>Ecdysozoa</taxon>
        <taxon>Nematoda</taxon>
        <taxon>Chromadorea</taxon>
        <taxon>Plectida</taxon>
        <taxon>Plectina</taxon>
        <taxon>Plectoidea</taxon>
        <taxon>Plectidae</taxon>
        <taxon>Plectus</taxon>
    </lineage>
</organism>
<comment type="subcellular location">
    <subcellularLocation>
        <location evidence="1">Membrane</location>
    </subcellularLocation>
</comment>
<evidence type="ECO:0000256" key="2">
    <source>
        <dbReference type="ARBA" id="ARBA00022692"/>
    </source>
</evidence>
<feature type="transmembrane region" description="Helical" evidence="6">
    <location>
        <begin position="109"/>
        <end position="134"/>
    </location>
</feature>
<evidence type="ECO:0000313" key="8">
    <source>
        <dbReference type="Proteomes" id="UP000887566"/>
    </source>
</evidence>
<accession>A0A914WHK1</accession>
<sequence>MGLLCAWLQKTDKDANWSLAAGNESVSDDVALLQRISYAYITPCIIACGVFGDIMTVFILTHPLLRRSSVIYTYLTFLAITDLATQLSVIPMIMWLLEWQLCSHTAAIFYAHVGFPLANAFMCASVWIVVFLTFSQYMAVCHPFHYSNLRSRKMCFWLTGLAYALSFSIHVPWGAKKTVFKVPDSLSGARRSDGSSQCEYIACDDMSVINGDWYDIYQFGRETISRFVPFVFVAYFNISILMTYRVTKRDRLKRMADSQKRSIYEKSEHEEKRLFTLLVSIVTLFFFCTIPAAPLTILVKDAWSTNLTFQIIRSIINILEFTKFALNFYFYCLINPDIRRICAHMIMCRKLTRPARVKGKAAMNISQYTKSTKSTLRAAPGDSSRRSSRAEGEYSRKSSAVSMQNTRSGSHDRRKSSNSSVHLRTTLLIANENGAFDHLTVIKESETDSISHSLELDADQPHERTSML</sequence>
<dbReference type="PRINTS" id="PR00237">
    <property type="entry name" value="GPCRRHODOPSN"/>
</dbReference>
<evidence type="ECO:0000256" key="5">
    <source>
        <dbReference type="SAM" id="MobiDB-lite"/>
    </source>
</evidence>
<feature type="transmembrane region" description="Helical" evidence="6">
    <location>
        <begin position="274"/>
        <end position="299"/>
    </location>
</feature>
<feature type="region of interest" description="Disordered" evidence="5">
    <location>
        <begin position="371"/>
        <end position="420"/>
    </location>
</feature>
<evidence type="ECO:0000313" key="9">
    <source>
        <dbReference type="WBParaSite" id="PSAMB.scaffold4031size15946.g23243.t1"/>
    </source>
</evidence>
<keyword evidence="4 6" id="KW-0472">Membrane</keyword>